<dbReference type="RefSeq" id="WP_343912606.1">
    <property type="nucleotide sequence ID" value="NZ_BAAAGE010000002.1"/>
</dbReference>
<dbReference type="EMBL" id="BAAAGE010000002">
    <property type="protein sequence ID" value="GAA0722326.1"/>
    <property type="molecule type" value="Genomic_DNA"/>
</dbReference>
<gene>
    <name evidence="2" type="ORF">GCM10009430_24620</name>
</gene>
<proteinExistence type="predicted"/>
<dbReference type="Proteomes" id="UP001501758">
    <property type="component" value="Unassembled WGS sequence"/>
</dbReference>
<keyword evidence="3" id="KW-1185">Reference proteome</keyword>
<keyword evidence="1" id="KW-0812">Transmembrane</keyword>
<feature type="transmembrane region" description="Helical" evidence="1">
    <location>
        <begin position="185"/>
        <end position="206"/>
    </location>
</feature>
<name>A0ABP3U4Q1_9FLAO</name>
<protein>
    <submittedName>
        <fullName evidence="2">Uncharacterized protein</fullName>
    </submittedName>
</protein>
<organism evidence="2 3">
    <name type="scientific">Aquimarina litoralis</name>
    <dbReference type="NCBI Taxonomy" id="584605"/>
    <lineage>
        <taxon>Bacteria</taxon>
        <taxon>Pseudomonadati</taxon>
        <taxon>Bacteroidota</taxon>
        <taxon>Flavobacteriia</taxon>
        <taxon>Flavobacteriales</taxon>
        <taxon>Flavobacteriaceae</taxon>
        <taxon>Aquimarina</taxon>
    </lineage>
</organism>
<keyword evidence="1" id="KW-1133">Transmembrane helix</keyword>
<evidence type="ECO:0000313" key="3">
    <source>
        <dbReference type="Proteomes" id="UP001501758"/>
    </source>
</evidence>
<evidence type="ECO:0000313" key="2">
    <source>
        <dbReference type="EMBL" id="GAA0722326.1"/>
    </source>
</evidence>
<evidence type="ECO:0000256" key="1">
    <source>
        <dbReference type="SAM" id="Phobius"/>
    </source>
</evidence>
<comment type="caution">
    <text evidence="2">The sequence shown here is derived from an EMBL/GenBank/DDBJ whole genome shotgun (WGS) entry which is preliminary data.</text>
</comment>
<sequence>MLLLHKFQKVFKQQIASIGLALTSESEDELIAKNHEKHLHLKTYLLNLGGSGQLAIAELQIIKGNIEKALKENPFESRESLPTSKTIGNYTLYTEKEVPKQEIDLVYMQSLHTKIYKNDEYIIIKQKGNHDLIRKNPVFIDFLRGKITIDELFTLIASMQIPNGLYLQKPHGFGDPEKIKKWKKIGTVITILTAITLILVRILKYIQIH</sequence>
<keyword evidence="1" id="KW-0472">Membrane</keyword>
<reference evidence="3" key="1">
    <citation type="journal article" date="2019" name="Int. J. Syst. Evol. Microbiol.">
        <title>The Global Catalogue of Microorganisms (GCM) 10K type strain sequencing project: providing services to taxonomists for standard genome sequencing and annotation.</title>
        <authorList>
            <consortium name="The Broad Institute Genomics Platform"/>
            <consortium name="The Broad Institute Genome Sequencing Center for Infectious Disease"/>
            <person name="Wu L."/>
            <person name="Ma J."/>
        </authorList>
    </citation>
    <scope>NUCLEOTIDE SEQUENCE [LARGE SCALE GENOMIC DNA]</scope>
    <source>
        <strain evidence="3">JCM 15974</strain>
    </source>
</reference>
<accession>A0ABP3U4Q1</accession>